<accession>A0A4D6MLP0</accession>
<sequence>MSPKGKDDAPKSEKNPSAAEPWSVPVKQPIIDPFHDLLNPSPSRNEYLEHAMFLKKPRIEEPEILDVPLPEDLLLPPEYEEPPRSFGGLEEIVESAKLLNRRKD</sequence>
<dbReference type="AlphaFoldDB" id="A0A4D6MLP0"/>
<dbReference type="Proteomes" id="UP000501690">
    <property type="component" value="Linkage Group LG7"/>
</dbReference>
<organism evidence="2 3">
    <name type="scientific">Vigna unguiculata</name>
    <name type="common">Cowpea</name>
    <dbReference type="NCBI Taxonomy" id="3917"/>
    <lineage>
        <taxon>Eukaryota</taxon>
        <taxon>Viridiplantae</taxon>
        <taxon>Streptophyta</taxon>
        <taxon>Embryophyta</taxon>
        <taxon>Tracheophyta</taxon>
        <taxon>Spermatophyta</taxon>
        <taxon>Magnoliopsida</taxon>
        <taxon>eudicotyledons</taxon>
        <taxon>Gunneridae</taxon>
        <taxon>Pentapetalae</taxon>
        <taxon>rosids</taxon>
        <taxon>fabids</taxon>
        <taxon>Fabales</taxon>
        <taxon>Fabaceae</taxon>
        <taxon>Papilionoideae</taxon>
        <taxon>50 kb inversion clade</taxon>
        <taxon>NPAAA clade</taxon>
        <taxon>indigoferoid/millettioid clade</taxon>
        <taxon>Phaseoleae</taxon>
        <taxon>Vigna</taxon>
    </lineage>
</organism>
<evidence type="ECO:0000313" key="3">
    <source>
        <dbReference type="Proteomes" id="UP000501690"/>
    </source>
</evidence>
<reference evidence="2 3" key="1">
    <citation type="submission" date="2019-04" db="EMBL/GenBank/DDBJ databases">
        <title>An improved genome assembly and genetic linkage map for asparagus bean, Vigna unguiculata ssp. sesquipedialis.</title>
        <authorList>
            <person name="Xia Q."/>
            <person name="Zhang R."/>
            <person name="Dong Y."/>
        </authorList>
    </citation>
    <scope>NUCLEOTIDE SEQUENCE [LARGE SCALE GENOMIC DNA]</scope>
    <source>
        <tissue evidence="2">Leaf</tissue>
    </source>
</reference>
<keyword evidence="3" id="KW-1185">Reference proteome</keyword>
<evidence type="ECO:0000256" key="1">
    <source>
        <dbReference type="SAM" id="MobiDB-lite"/>
    </source>
</evidence>
<feature type="region of interest" description="Disordered" evidence="1">
    <location>
        <begin position="1"/>
        <end position="25"/>
    </location>
</feature>
<proteinExistence type="predicted"/>
<dbReference type="EMBL" id="CP039351">
    <property type="protein sequence ID" value="QCE01532.1"/>
    <property type="molecule type" value="Genomic_DNA"/>
</dbReference>
<name>A0A4D6MLP0_VIGUN</name>
<evidence type="ECO:0000313" key="2">
    <source>
        <dbReference type="EMBL" id="QCE01532.1"/>
    </source>
</evidence>
<protein>
    <submittedName>
        <fullName evidence="2">Uncharacterized protein</fullName>
    </submittedName>
</protein>
<feature type="compositionally biased region" description="Basic and acidic residues" evidence="1">
    <location>
        <begin position="1"/>
        <end position="14"/>
    </location>
</feature>
<gene>
    <name evidence="2" type="ORF">DEO72_LG7g2830</name>
</gene>